<name>A0A0G0DBS0_9BACT</name>
<keyword evidence="1" id="KW-0472">Membrane</keyword>
<reference evidence="2 3" key="1">
    <citation type="journal article" date="2015" name="Nature">
        <title>rRNA introns, odd ribosomes, and small enigmatic genomes across a large radiation of phyla.</title>
        <authorList>
            <person name="Brown C.T."/>
            <person name="Hug L.A."/>
            <person name="Thomas B.C."/>
            <person name="Sharon I."/>
            <person name="Castelle C.J."/>
            <person name="Singh A."/>
            <person name="Wilkins M.J."/>
            <person name="Williams K.H."/>
            <person name="Banfield J.F."/>
        </authorList>
    </citation>
    <scope>NUCLEOTIDE SEQUENCE [LARGE SCALE GENOMIC DNA]</scope>
</reference>
<keyword evidence="1" id="KW-1133">Transmembrane helix</keyword>
<proteinExistence type="predicted"/>
<keyword evidence="1" id="KW-0812">Transmembrane</keyword>
<dbReference type="EMBL" id="LBRE01000028">
    <property type="protein sequence ID" value="KKP91734.1"/>
    <property type="molecule type" value="Genomic_DNA"/>
</dbReference>
<dbReference type="Pfam" id="PF06197">
    <property type="entry name" value="DUF998"/>
    <property type="match status" value="1"/>
</dbReference>
<sequence>MDTINFITNISGLISCAIVPIILRICWKQNQYDAKKNTLSDCGGFPFTARLFTFGLAVFGILEVTFTYAIAKNLLPPHQMWIVLPALLGGIFTAMVAVFDNRRFPKLHEFFSYAAFILLLLWCFGLHMLIYQAHGFVGVIGLGISVILSTAVGITRLKYGSCAIPEIIFIAGVMIWNLFFSYVILFT</sequence>
<feature type="transmembrane region" description="Helical" evidence="1">
    <location>
        <begin position="6"/>
        <end position="27"/>
    </location>
</feature>
<feature type="transmembrane region" description="Helical" evidence="1">
    <location>
        <begin position="136"/>
        <end position="155"/>
    </location>
</feature>
<dbReference type="InterPro" id="IPR009339">
    <property type="entry name" value="DUF998"/>
</dbReference>
<protein>
    <recommendedName>
        <fullName evidence="4">DUF998 domain-containing protein</fullName>
    </recommendedName>
</protein>
<feature type="transmembrane region" description="Helical" evidence="1">
    <location>
        <begin position="47"/>
        <end position="68"/>
    </location>
</feature>
<accession>A0A0G0DBS0</accession>
<gene>
    <name evidence="2" type="ORF">UR96_C0028G0009</name>
</gene>
<dbReference type="Proteomes" id="UP000034140">
    <property type="component" value="Unassembled WGS sequence"/>
</dbReference>
<evidence type="ECO:0000313" key="2">
    <source>
        <dbReference type="EMBL" id="KKP91734.1"/>
    </source>
</evidence>
<feature type="transmembrane region" description="Helical" evidence="1">
    <location>
        <begin position="167"/>
        <end position="185"/>
    </location>
</feature>
<organism evidence="2 3">
    <name type="scientific">candidate division WS6 bacterium GW2011_GWC1_36_11</name>
    <dbReference type="NCBI Taxonomy" id="1619090"/>
    <lineage>
        <taxon>Bacteria</taxon>
        <taxon>Candidatus Dojkabacteria</taxon>
    </lineage>
</organism>
<evidence type="ECO:0000313" key="3">
    <source>
        <dbReference type="Proteomes" id="UP000034140"/>
    </source>
</evidence>
<comment type="caution">
    <text evidence="2">The sequence shown here is derived from an EMBL/GenBank/DDBJ whole genome shotgun (WGS) entry which is preliminary data.</text>
</comment>
<evidence type="ECO:0000256" key="1">
    <source>
        <dbReference type="SAM" id="Phobius"/>
    </source>
</evidence>
<feature type="transmembrane region" description="Helical" evidence="1">
    <location>
        <begin position="80"/>
        <end position="99"/>
    </location>
</feature>
<evidence type="ECO:0008006" key="4">
    <source>
        <dbReference type="Google" id="ProtNLM"/>
    </source>
</evidence>
<dbReference type="AlphaFoldDB" id="A0A0G0DBS0"/>
<feature type="transmembrane region" description="Helical" evidence="1">
    <location>
        <begin position="111"/>
        <end position="130"/>
    </location>
</feature>